<evidence type="ECO:0000313" key="4">
    <source>
        <dbReference type="EMBL" id="ESW23872.1"/>
    </source>
</evidence>
<feature type="signal peptide" evidence="2">
    <location>
        <begin position="1"/>
        <end position="26"/>
    </location>
</feature>
<dbReference type="PANTHER" id="PTHR31951">
    <property type="entry name" value="BIFUNCTIONAL INHIBITOR/LIPID-TRANSFER PROTEIN/SEED STORAGE 2S ALBUMIN SUPERFAMILY PROTEIN-RELATED"/>
    <property type="match status" value="1"/>
</dbReference>
<dbReference type="InterPro" id="IPR008502">
    <property type="entry name" value="Prolamin-like"/>
</dbReference>
<dbReference type="PANTHER" id="PTHR31951:SF24">
    <property type="entry name" value="ECA1 GAMETOGENESIS RELATED FAMILY"/>
    <property type="match status" value="1"/>
</dbReference>
<dbReference type="Gramene" id="ESW23872">
    <property type="protein sequence ID" value="ESW23872"/>
    <property type="gene ID" value="PHAVU_004G083300g"/>
</dbReference>
<dbReference type="OrthoDB" id="1408535at2759"/>
<evidence type="ECO:0000313" key="5">
    <source>
        <dbReference type="Proteomes" id="UP000000226"/>
    </source>
</evidence>
<keyword evidence="1 2" id="KW-0732">Signal</keyword>
<feature type="chain" id="PRO_5004755588" description="Prolamin-like domain-containing protein" evidence="2">
    <location>
        <begin position="27"/>
        <end position="144"/>
    </location>
</feature>
<accession>V7C127</accession>
<dbReference type="Pfam" id="PF05617">
    <property type="entry name" value="Prolamin_like"/>
    <property type="match status" value="1"/>
</dbReference>
<gene>
    <name evidence="4" type="ORF">PHAVU_004G083300g</name>
</gene>
<name>V7C127_PHAVU</name>
<dbReference type="eggNOG" id="ENOG502SWYQ">
    <property type="taxonomic scope" value="Eukaryota"/>
</dbReference>
<keyword evidence="5" id="KW-1185">Reference proteome</keyword>
<evidence type="ECO:0000256" key="1">
    <source>
        <dbReference type="ARBA" id="ARBA00022729"/>
    </source>
</evidence>
<evidence type="ECO:0000256" key="2">
    <source>
        <dbReference type="SAM" id="SignalP"/>
    </source>
</evidence>
<organism evidence="4 5">
    <name type="scientific">Phaseolus vulgaris</name>
    <name type="common">Kidney bean</name>
    <name type="synonym">French bean</name>
    <dbReference type="NCBI Taxonomy" id="3885"/>
    <lineage>
        <taxon>Eukaryota</taxon>
        <taxon>Viridiplantae</taxon>
        <taxon>Streptophyta</taxon>
        <taxon>Embryophyta</taxon>
        <taxon>Tracheophyta</taxon>
        <taxon>Spermatophyta</taxon>
        <taxon>Magnoliopsida</taxon>
        <taxon>eudicotyledons</taxon>
        <taxon>Gunneridae</taxon>
        <taxon>Pentapetalae</taxon>
        <taxon>rosids</taxon>
        <taxon>fabids</taxon>
        <taxon>Fabales</taxon>
        <taxon>Fabaceae</taxon>
        <taxon>Papilionoideae</taxon>
        <taxon>50 kb inversion clade</taxon>
        <taxon>NPAAA clade</taxon>
        <taxon>indigoferoid/millettioid clade</taxon>
        <taxon>Phaseoleae</taxon>
        <taxon>Phaseolus</taxon>
    </lineage>
</organism>
<dbReference type="Proteomes" id="UP000000226">
    <property type="component" value="Chromosome 4"/>
</dbReference>
<protein>
    <recommendedName>
        <fullName evidence="3">Prolamin-like domain-containing protein</fullName>
    </recommendedName>
</protein>
<feature type="domain" description="Prolamin-like" evidence="3">
    <location>
        <begin position="57"/>
        <end position="130"/>
    </location>
</feature>
<dbReference type="OMA" id="RSERYIN"/>
<evidence type="ECO:0000259" key="3">
    <source>
        <dbReference type="Pfam" id="PF05617"/>
    </source>
</evidence>
<proteinExistence type="predicted"/>
<dbReference type="AlphaFoldDB" id="V7C127"/>
<dbReference type="EMBL" id="CM002291">
    <property type="protein sequence ID" value="ESW23872.1"/>
    <property type="molecule type" value="Genomic_DNA"/>
</dbReference>
<reference evidence="5" key="1">
    <citation type="journal article" date="2014" name="Nat. Genet.">
        <title>A reference genome for common bean and genome-wide analysis of dual domestications.</title>
        <authorList>
            <person name="Schmutz J."/>
            <person name="McClean P.E."/>
            <person name="Mamidi S."/>
            <person name="Wu G.A."/>
            <person name="Cannon S.B."/>
            <person name="Grimwood J."/>
            <person name="Jenkins J."/>
            <person name="Shu S."/>
            <person name="Song Q."/>
            <person name="Chavarro C."/>
            <person name="Torres-Torres M."/>
            <person name="Geffroy V."/>
            <person name="Moghaddam S.M."/>
            <person name="Gao D."/>
            <person name="Abernathy B."/>
            <person name="Barry K."/>
            <person name="Blair M."/>
            <person name="Brick M.A."/>
            <person name="Chovatia M."/>
            <person name="Gepts P."/>
            <person name="Goodstein D.M."/>
            <person name="Gonzales M."/>
            <person name="Hellsten U."/>
            <person name="Hyten D.L."/>
            <person name="Jia G."/>
            <person name="Kelly J.D."/>
            <person name="Kudrna D."/>
            <person name="Lee R."/>
            <person name="Richard M.M."/>
            <person name="Miklas P.N."/>
            <person name="Osorno J.M."/>
            <person name="Rodrigues J."/>
            <person name="Thareau V."/>
            <person name="Urrea C.A."/>
            <person name="Wang M."/>
            <person name="Yu Y."/>
            <person name="Zhang M."/>
            <person name="Wing R.A."/>
            <person name="Cregan P.B."/>
            <person name="Rokhsar D.S."/>
            <person name="Jackson S.A."/>
        </authorList>
    </citation>
    <scope>NUCLEOTIDE SEQUENCE [LARGE SCALE GENOMIC DNA]</scope>
    <source>
        <strain evidence="5">cv. G19833</strain>
    </source>
</reference>
<sequence length="144" mass="15981">MASFNSFCAVVFFLISFNLLIEKLAASEILLPSKDPSSSRVNYAPRPLSPYGTYLSNCVKELKPKCGEQIFFAVIVGNQTVSNYCCLSLVNDMGKACHYDVTTYAANLPAYKKNKTQILNRCDKIWNYCSSLGSAPYVSKFDSV</sequence>